<reference evidence="3 4" key="1">
    <citation type="submission" date="2017-07" db="EMBL/GenBank/DDBJ databases">
        <title>Draft genome of Ochrobactrum lupini type strain LUP21.</title>
        <authorList>
            <person name="Krzyzanowska D.M."/>
            <person name="Jafra S."/>
        </authorList>
    </citation>
    <scope>NUCLEOTIDE SEQUENCE [LARGE SCALE GENOMIC DNA]</scope>
    <source>
        <strain evidence="3 4">LUP21</strain>
    </source>
</reference>
<accession>A0A256H138</accession>
<dbReference type="AlphaFoldDB" id="A0A256H138"/>
<evidence type="ECO:0000256" key="1">
    <source>
        <dbReference type="SAM" id="Phobius"/>
    </source>
</evidence>
<gene>
    <name evidence="3" type="ORF">CES86_5306</name>
    <name evidence="2" type="ORF">F9L03_24970</name>
</gene>
<dbReference type="RefSeq" id="WP_094513185.1">
    <property type="nucleotide sequence ID" value="NZ_JBHEEP010000036.1"/>
</dbReference>
<reference evidence="2 5" key="2">
    <citation type="submission" date="2019-09" db="EMBL/GenBank/DDBJ databases">
        <title>Taxonomic organization of the family Brucellaceae based on a phylogenomic approach.</title>
        <authorList>
            <person name="Leclercq S."/>
            <person name="Cloeckaert A."/>
            <person name="Zygmunt M.S."/>
        </authorList>
    </citation>
    <scope>NUCLEOTIDE SEQUENCE [LARGE SCALE GENOMIC DNA]</scope>
    <source>
        <strain evidence="2 5">LUP23</strain>
    </source>
</reference>
<dbReference type="EMBL" id="NNRN01000001">
    <property type="protein sequence ID" value="OYR32998.1"/>
    <property type="molecule type" value="Genomic_DNA"/>
</dbReference>
<keyword evidence="1" id="KW-0472">Membrane</keyword>
<evidence type="ECO:0000313" key="3">
    <source>
        <dbReference type="EMBL" id="OYR32998.1"/>
    </source>
</evidence>
<proteinExistence type="predicted"/>
<organism evidence="3 4">
    <name type="scientific">Brucella lupini</name>
    <dbReference type="NCBI Taxonomy" id="255457"/>
    <lineage>
        <taxon>Bacteria</taxon>
        <taxon>Pseudomonadati</taxon>
        <taxon>Pseudomonadota</taxon>
        <taxon>Alphaproteobacteria</taxon>
        <taxon>Hyphomicrobiales</taxon>
        <taxon>Brucellaceae</taxon>
        <taxon>Brucella/Ochrobactrum group</taxon>
        <taxon>Brucella</taxon>
    </lineage>
</organism>
<evidence type="ECO:0000313" key="5">
    <source>
        <dbReference type="Proteomes" id="UP000435957"/>
    </source>
</evidence>
<name>A0A256H138_9HYPH</name>
<dbReference type="EMBL" id="WBWF01000030">
    <property type="protein sequence ID" value="KAB2699925.1"/>
    <property type="molecule type" value="Genomic_DNA"/>
</dbReference>
<evidence type="ECO:0000313" key="2">
    <source>
        <dbReference type="EMBL" id="KAB2699925.1"/>
    </source>
</evidence>
<keyword evidence="1" id="KW-1133">Transmembrane helix</keyword>
<comment type="caution">
    <text evidence="3">The sequence shown here is derived from an EMBL/GenBank/DDBJ whole genome shotgun (WGS) entry which is preliminary data.</text>
</comment>
<dbReference type="Proteomes" id="UP000216363">
    <property type="component" value="Unassembled WGS sequence"/>
</dbReference>
<evidence type="ECO:0000313" key="4">
    <source>
        <dbReference type="Proteomes" id="UP000216363"/>
    </source>
</evidence>
<dbReference type="Proteomes" id="UP000435957">
    <property type="component" value="Unassembled WGS sequence"/>
</dbReference>
<sequence>MSDNLDFHKSEQLHSLLIEGEDAVAMSADAPEHASWLDGIPIFQFAAIALVCGLGTVALISSVI</sequence>
<protein>
    <submittedName>
        <fullName evidence="3">Uncharacterized protein</fullName>
    </submittedName>
</protein>
<keyword evidence="1" id="KW-0812">Transmembrane</keyword>
<keyword evidence="5" id="KW-1185">Reference proteome</keyword>
<feature type="transmembrane region" description="Helical" evidence="1">
    <location>
        <begin position="42"/>
        <end position="63"/>
    </location>
</feature>